<reference evidence="1" key="2">
    <citation type="journal article" date="2015" name="Data Brief">
        <title>Shoot transcriptome of the giant reed, Arundo donax.</title>
        <authorList>
            <person name="Barrero R.A."/>
            <person name="Guerrero F.D."/>
            <person name="Moolhuijzen P."/>
            <person name="Goolsby J.A."/>
            <person name="Tidwell J."/>
            <person name="Bellgard S.E."/>
            <person name="Bellgard M.I."/>
        </authorList>
    </citation>
    <scope>NUCLEOTIDE SEQUENCE</scope>
    <source>
        <tissue evidence="1">Shoot tissue taken approximately 20 cm above the soil surface</tissue>
    </source>
</reference>
<dbReference type="EMBL" id="GBRH01226057">
    <property type="protein sequence ID" value="JAD71838.1"/>
    <property type="molecule type" value="Transcribed_RNA"/>
</dbReference>
<evidence type="ECO:0000313" key="1">
    <source>
        <dbReference type="EMBL" id="JAD71838.1"/>
    </source>
</evidence>
<reference evidence="1" key="1">
    <citation type="submission" date="2014-09" db="EMBL/GenBank/DDBJ databases">
        <authorList>
            <person name="Magalhaes I.L.F."/>
            <person name="Oliveira U."/>
            <person name="Santos F.R."/>
            <person name="Vidigal T.H.D.A."/>
            <person name="Brescovit A.D."/>
            <person name="Santos A.J."/>
        </authorList>
    </citation>
    <scope>NUCLEOTIDE SEQUENCE</scope>
    <source>
        <tissue evidence="1">Shoot tissue taken approximately 20 cm above the soil surface</tissue>
    </source>
</reference>
<organism evidence="1">
    <name type="scientific">Arundo donax</name>
    <name type="common">Giant reed</name>
    <name type="synonym">Donax arundinaceus</name>
    <dbReference type="NCBI Taxonomy" id="35708"/>
    <lineage>
        <taxon>Eukaryota</taxon>
        <taxon>Viridiplantae</taxon>
        <taxon>Streptophyta</taxon>
        <taxon>Embryophyta</taxon>
        <taxon>Tracheophyta</taxon>
        <taxon>Spermatophyta</taxon>
        <taxon>Magnoliopsida</taxon>
        <taxon>Liliopsida</taxon>
        <taxon>Poales</taxon>
        <taxon>Poaceae</taxon>
        <taxon>PACMAD clade</taxon>
        <taxon>Arundinoideae</taxon>
        <taxon>Arundineae</taxon>
        <taxon>Arundo</taxon>
    </lineage>
</organism>
<protein>
    <submittedName>
        <fullName evidence="1">Uncharacterized protein</fullName>
    </submittedName>
</protein>
<proteinExistence type="predicted"/>
<accession>A0A0A9CBK2</accession>
<sequence>MPLSFSDYPSSRSYF</sequence>
<name>A0A0A9CBK2_ARUDO</name>